<evidence type="ECO:0000313" key="15">
    <source>
        <dbReference type="Proteomes" id="UP000325081"/>
    </source>
</evidence>
<reference evidence="15" key="1">
    <citation type="journal article" date="2019" name="Curr. Biol.">
        <title>Genome Sequence of Striga asiatica Provides Insight into the Evolution of Plant Parasitism.</title>
        <authorList>
            <person name="Yoshida S."/>
            <person name="Kim S."/>
            <person name="Wafula E.K."/>
            <person name="Tanskanen J."/>
            <person name="Kim Y.M."/>
            <person name="Honaas L."/>
            <person name="Yang Z."/>
            <person name="Spallek T."/>
            <person name="Conn C.E."/>
            <person name="Ichihashi Y."/>
            <person name="Cheong K."/>
            <person name="Cui S."/>
            <person name="Der J.P."/>
            <person name="Gundlach H."/>
            <person name="Jiao Y."/>
            <person name="Hori C."/>
            <person name="Ishida J.K."/>
            <person name="Kasahara H."/>
            <person name="Kiba T."/>
            <person name="Kim M.S."/>
            <person name="Koo N."/>
            <person name="Laohavisit A."/>
            <person name="Lee Y.H."/>
            <person name="Lumba S."/>
            <person name="McCourt P."/>
            <person name="Mortimer J.C."/>
            <person name="Mutuku J.M."/>
            <person name="Nomura T."/>
            <person name="Sasaki-Sekimoto Y."/>
            <person name="Seto Y."/>
            <person name="Wang Y."/>
            <person name="Wakatake T."/>
            <person name="Sakakibara H."/>
            <person name="Demura T."/>
            <person name="Yamaguchi S."/>
            <person name="Yoneyama K."/>
            <person name="Manabe R.I."/>
            <person name="Nelson D.C."/>
            <person name="Schulman A.H."/>
            <person name="Timko M.P."/>
            <person name="dePamphilis C.W."/>
            <person name="Choi D."/>
            <person name="Shirasu K."/>
        </authorList>
    </citation>
    <scope>NUCLEOTIDE SEQUENCE [LARGE SCALE GENOMIC DNA]</scope>
    <source>
        <strain evidence="15">cv. UVA1</strain>
    </source>
</reference>
<dbReference type="InterPro" id="IPR036396">
    <property type="entry name" value="Cyt_P450_sf"/>
</dbReference>
<evidence type="ECO:0000256" key="10">
    <source>
        <dbReference type="ARBA" id="ARBA00023136"/>
    </source>
</evidence>
<evidence type="ECO:0000256" key="4">
    <source>
        <dbReference type="ARBA" id="ARBA00022692"/>
    </source>
</evidence>
<evidence type="ECO:0000256" key="3">
    <source>
        <dbReference type="ARBA" id="ARBA00022617"/>
    </source>
</evidence>
<dbReference type="InterPro" id="IPR002401">
    <property type="entry name" value="Cyt_P450_E_grp-I"/>
</dbReference>
<dbReference type="PRINTS" id="PR00385">
    <property type="entry name" value="P450"/>
</dbReference>
<evidence type="ECO:0000256" key="9">
    <source>
        <dbReference type="ARBA" id="ARBA00023033"/>
    </source>
</evidence>
<evidence type="ECO:0000256" key="2">
    <source>
        <dbReference type="ARBA" id="ARBA00010617"/>
    </source>
</evidence>
<dbReference type="PRINTS" id="PR00463">
    <property type="entry name" value="EP450I"/>
</dbReference>
<keyword evidence="8 11" id="KW-0408">Iron</keyword>
<accession>A0A5A7QZF1</accession>
<dbReference type="PANTHER" id="PTHR24282:SF192">
    <property type="entry name" value="CYTOCHROME P450 CYP749A22-LIKE"/>
    <property type="match status" value="1"/>
</dbReference>
<dbReference type="PANTHER" id="PTHR24282">
    <property type="entry name" value="CYTOCHROME P450 FAMILY MEMBER"/>
    <property type="match status" value="1"/>
</dbReference>
<keyword evidence="7 12" id="KW-0560">Oxidoreductase</keyword>
<dbReference type="PROSITE" id="PS00086">
    <property type="entry name" value="CYTOCHROME_P450"/>
    <property type="match status" value="1"/>
</dbReference>
<comment type="cofactor">
    <cofactor evidence="11">
        <name>heme</name>
        <dbReference type="ChEBI" id="CHEBI:30413"/>
    </cofactor>
</comment>
<dbReference type="GO" id="GO:0020037">
    <property type="term" value="F:heme binding"/>
    <property type="evidence" value="ECO:0007669"/>
    <property type="project" value="InterPro"/>
</dbReference>
<sequence>MAEIGLILIILSLATTLFFYSIQLLMKFLHKVWWSPVRLQSKMNLQGVQGPPYKFPHGNTKEITHMRSLSMEKPMDDVSFHDIFPRLHPHVHAWTKAYGKIFLNWHGSECQLFVTEPHMVKEILMNKNGVFPKMDMDGYANKLLGRALITNEGEKWSKIRELADYTFHSDSLKSMVPKMSSSVEMMLERWKGYEGKEIDVFKEFGLLTTEVISRTAFGSSYLEGKHVFEMVAKLTSIIVRNVYKVKVPGISMIRKSDDEVEAEKLEQKIKSSILEITNKRENKRLRNFGEDYLGQLIRISRDLNVKKRITTDQMIDEIKTIYGAGHLTTTSLLTWCVLLLATNTEWQDRARDEVYGTFGKKTSPDSNGIARLKVMNMIINECLRLYPPALTLTRKTGKQVELGKLSLPPEMNIFISILALHYDPQIWGKDVHLFKPERFARGVAKATKKNGAAFIPFGLGPRTCVGLNFTTNEAKIALSMILHKYKFTLSPNYVHFPVDAFVLTPKNGVQVILERV</sequence>
<evidence type="ECO:0000256" key="6">
    <source>
        <dbReference type="ARBA" id="ARBA00022989"/>
    </source>
</evidence>
<feature type="transmembrane region" description="Helical" evidence="13">
    <location>
        <begin position="6"/>
        <end position="26"/>
    </location>
</feature>
<evidence type="ECO:0000256" key="12">
    <source>
        <dbReference type="RuleBase" id="RU000461"/>
    </source>
</evidence>
<feature type="binding site" description="axial binding residue" evidence="11">
    <location>
        <position position="464"/>
    </location>
    <ligand>
        <name>heme</name>
        <dbReference type="ChEBI" id="CHEBI:30413"/>
    </ligand>
    <ligandPart>
        <name>Fe</name>
        <dbReference type="ChEBI" id="CHEBI:18248"/>
    </ligandPart>
</feature>
<dbReference type="SUPFAM" id="SSF48264">
    <property type="entry name" value="Cytochrome P450"/>
    <property type="match status" value="1"/>
</dbReference>
<protein>
    <submittedName>
        <fullName evidence="14">Cytochrome P450</fullName>
    </submittedName>
</protein>
<evidence type="ECO:0000256" key="7">
    <source>
        <dbReference type="ARBA" id="ARBA00023002"/>
    </source>
</evidence>
<evidence type="ECO:0000313" key="14">
    <source>
        <dbReference type="EMBL" id="GER50468.1"/>
    </source>
</evidence>
<dbReference type="Pfam" id="PF00067">
    <property type="entry name" value="p450"/>
    <property type="match status" value="1"/>
</dbReference>
<dbReference type="OrthoDB" id="1470350at2759"/>
<evidence type="ECO:0000256" key="13">
    <source>
        <dbReference type="SAM" id="Phobius"/>
    </source>
</evidence>
<dbReference type="InterPro" id="IPR001128">
    <property type="entry name" value="Cyt_P450"/>
</dbReference>
<keyword evidence="9 12" id="KW-0503">Monooxygenase</keyword>
<dbReference type="GO" id="GO:0005506">
    <property type="term" value="F:iron ion binding"/>
    <property type="evidence" value="ECO:0007669"/>
    <property type="project" value="InterPro"/>
</dbReference>
<evidence type="ECO:0000256" key="11">
    <source>
        <dbReference type="PIRSR" id="PIRSR602401-1"/>
    </source>
</evidence>
<dbReference type="EMBL" id="BKCP01009292">
    <property type="protein sequence ID" value="GER50468.1"/>
    <property type="molecule type" value="Genomic_DNA"/>
</dbReference>
<keyword evidence="6 13" id="KW-1133">Transmembrane helix</keyword>
<dbReference type="InterPro" id="IPR050665">
    <property type="entry name" value="Cytochrome_P450_Monooxygen"/>
</dbReference>
<name>A0A5A7QZF1_STRAF</name>
<keyword evidence="3 11" id="KW-0349">Heme</keyword>
<evidence type="ECO:0000256" key="1">
    <source>
        <dbReference type="ARBA" id="ARBA00004167"/>
    </source>
</evidence>
<dbReference type="InterPro" id="IPR017972">
    <property type="entry name" value="Cyt_P450_CS"/>
</dbReference>
<evidence type="ECO:0000256" key="5">
    <source>
        <dbReference type="ARBA" id="ARBA00022723"/>
    </source>
</evidence>
<keyword evidence="10 13" id="KW-0472">Membrane</keyword>
<gene>
    <name evidence="14" type="ORF">STAS_27774</name>
</gene>
<dbReference type="GO" id="GO:0004497">
    <property type="term" value="F:monooxygenase activity"/>
    <property type="evidence" value="ECO:0007669"/>
    <property type="project" value="UniProtKB-KW"/>
</dbReference>
<keyword evidence="5 11" id="KW-0479">Metal-binding</keyword>
<dbReference type="GO" id="GO:0016020">
    <property type="term" value="C:membrane"/>
    <property type="evidence" value="ECO:0007669"/>
    <property type="project" value="UniProtKB-SubCell"/>
</dbReference>
<proteinExistence type="inferred from homology"/>
<dbReference type="GO" id="GO:0016705">
    <property type="term" value="F:oxidoreductase activity, acting on paired donors, with incorporation or reduction of molecular oxygen"/>
    <property type="evidence" value="ECO:0007669"/>
    <property type="project" value="InterPro"/>
</dbReference>
<comment type="subcellular location">
    <subcellularLocation>
        <location evidence="1">Membrane</location>
        <topology evidence="1">Single-pass membrane protein</topology>
    </subcellularLocation>
</comment>
<keyword evidence="15" id="KW-1185">Reference proteome</keyword>
<keyword evidence="4 13" id="KW-0812">Transmembrane</keyword>
<dbReference type="Proteomes" id="UP000325081">
    <property type="component" value="Unassembled WGS sequence"/>
</dbReference>
<evidence type="ECO:0000256" key="8">
    <source>
        <dbReference type="ARBA" id="ARBA00023004"/>
    </source>
</evidence>
<dbReference type="AlphaFoldDB" id="A0A5A7QZF1"/>
<organism evidence="14 15">
    <name type="scientific">Striga asiatica</name>
    <name type="common">Asiatic witchweed</name>
    <name type="synonym">Buchnera asiatica</name>
    <dbReference type="NCBI Taxonomy" id="4170"/>
    <lineage>
        <taxon>Eukaryota</taxon>
        <taxon>Viridiplantae</taxon>
        <taxon>Streptophyta</taxon>
        <taxon>Embryophyta</taxon>
        <taxon>Tracheophyta</taxon>
        <taxon>Spermatophyta</taxon>
        <taxon>Magnoliopsida</taxon>
        <taxon>eudicotyledons</taxon>
        <taxon>Gunneridae</taxon>
        <taxon>Pentapetalae</taxon>
        <taxon>asterids</taxon>
        <taxon>lamiids</taxon>
        <taxon>Lamiales</taxon>
        <taxon>Orobanchaceae</taxon>
        <taxon>Buchnereae</taxon>
        <taxon>Striga</taxon>
    </lineage>
</organism>
<comment type="similarity">
    <text evidence="2 12">Belongs to the cytochrome P450 family.</text>
</comment>
<comment type="caution">
    <text evidence="14">The sequence shown here is derived from an EMBL/GenBank/DDBJ whole genome shotgun (WGS) entry which is preliminary data.</text>
</comment>
<dbReference type="Gene3D" id="1.10.630.10">
    <property type="entry name" value="Cytochrome P450"/>
    <property type="match status" value="1"/>
</dbReference>